<organism evidence="1 2">
    <name type="scientific">Thermosynechococcus sichuanensis E542</name>
    <dbReference type="NCBI Taxonomy" id="2016101"/>
    <lineage>
        <taxon>Bacteria</taxon>
        <taxon>Bacillati</taxon>
        <taxon>Cyanobacteriota</taxon>
        <taxon>Cyanophyceae</taxon>
        <taxon>Acaryochloridales</taxon>
        <taxon>Thermosynechococcaceae</taxon>
        <taxon>Thermosynechococcus</taxon>
        <taxon>Thermosynechococcus sichuanensis</taxon>
    </lineage>
</organism>
<dbReference type="Gene3D" id="2.70.98.10">
    <property type="match status" value="1"/>
</dbReference>
<keyword evidence="2" id="KW-1185">Reference proteome</keyword>
<dbReference type="AlphaFoldDB" id="A0A3B7MA41"/>
<dbReference type="KEGG" id="tsq:D3A95_03135"/>
<dbReference type="GO" id="GO:0005975">
    <property type="term" value="P:carbohydrate metabolic process"/>
    <property type="evidence" value="ECO:0007669"/>
    <property type="project" value="InterPro"/>
</dbReference>
<dbReference type="InterPro" id="IPR014718">
    <property type="entry name" value="GH-type_carb-bd"/>
</dbReference>
<dbReference type="SUPFAM" id="SSF74650">
    <property type="entry name" value="Galactose mutarotase-like"/>
    <property type="match status" value="1"/>
</dbReference>
<name>A0A3B7MA41_9CYAN</name>
<dbReference type="EMBL" id="CP032152">
    <property type="protein sequence ID" value="AXY67487.1"/>
    <property type="molecule type" value="Genomic_DNA"/>
</dbReference>
<dbReference type="Pfam" id="PF01263">
    <property type="entry name" value="Aldose_epim"/>
    <property type="match status" value="1"/>
</dbReference>
<dbReference type="GO" id="GO:0016853">
    <property type="term" value="F:isomerase activity"/>
    <property type="evidence" value="ECO:0007669"/>
    <property type="project" value="InterPro"/>
</dbReference>
<accession>A0A3B7MA41</accession>
<evidence type="ECO:0000313" key="2">
    <source>
        <dbReference type="Proteomes" id="UP000261812"/>
    </source>
</evidence>
<dbReference type="InterPro" id="IPR011013">
    <property type="entry name" value="Gal_mutarotase_sf_dom"/>
</dbReference>
<dbReference type="GO" id="GO:0030246">
    <property type="term" value="F:carbohydrate binding"/>
    <property type="evidence" value="ECO:0007669"/>
    <property type="project" value="InterPro"/>
</dbReference>
<reference evidence="2" key="1">
    <citation type="submission" date="2018-09" db="EMBL/GenBank/DDBJ databases">
        <title>Complete genome sequence of thermophilic cyanobacteria strain Thermosynechococcus elongatus PKUAC-SCTE542.</title>
        <authorList>
            <person name="Liang Y."/>
            <person name="Tang J."/>
            <person name="Daroch M."/>
        </authorList>
    </citation>
    <scope>NUCLEOTIDE SEQUENCE [LARGE SCALE GENOMIC DNA]</scope>
    <source>
        <strain evidence="2">E542</strain>
    </source>
</reference>
<protein>
    <submittedName>
        <fullName evidence="1">Aldose epimerase</fullName>
    </submittedName>
</protein>
<dbReference type="PANTHER" id="PTHR11122">
    <property type="entry name" value="APOSPORY-ASSOCIATED PROTEIN C-RELATED"/>
    <property type="match status" value="1"/>
</dbReference>
<dbReference type="CDD" id="cd09025">
    <property type="entry name" value="Aldose_epim_Slr1438"/>
    <property type="match status" value="1"/>
</dbReference>
<dbReference type="Proteomes" id="UP000261812">
    <property type="component" value="Chromosome"/>
</dbReference>
<dbReference type="InterPro" id="IPR008183">
    <property type="entry name" value="Aldose_1/G6P_1-epimerase"/>
</dbReference>
<gene>
    <name evidence="1" type="ORF">D3A95_03135</name>
</gene>
<dbReference type="PANTHER" id="PTHR11122:SF13">
    <property type="entry name" value="GLUCOSE-6-PHOSPHATE 1-EPIMERASE"/>
    <property type="match status" value="1"/>
</dbReference>
<evidence type="ECO:0000313" key="1">
    <source>
        <dbReference type="EMBL" id="AXY67487.1"/>
    </source>
</evidence>
<proteinExistence type="predicted"/>
<sequence>MYAKKQAHHRAMVMPYTLHAERTRIEVIPERGGLISRWQWRGHELLYLDRERFANPQLSVRGGIPLLFPICGNLPEDTFHYHGQTYHLKQHGFARDLPWQVLDQQEHLLKLGLQDTPATRQVYPFAFHLTLTYTLAADSLAIALEVANPGDTPLPFSFGLHPYFTVADKHQLQFDLPIHAMVDQKTQQPLTFSGTFDWHAAELDLACRPLTGQVARVCDLQQQYCLTLRYATAFTTLVFWTVQGKPYYCLEPWTAPRNALNTGVDLLHVPPQKHLTLGVEIAVAPL</sequence>